<feature type="region of interest" description="Disordered" evidence="2">
    <location>
        <begin position="538"/>
        <end position="594"/>
    </location>
</feature>
<proteinExistence type="predicted"/>
<dbReference type="VEuPathDB" id="TriTrypDB:ADEAN_000377900"/>
<protein>
    <submittedName>
        <fullName evidence="3">Uncharacterized protein</fullName>
    </submittedName>
</protein>
<gene>
    <name evidence="3" type="ORF">ADEAN_000377900</name>
</gene>
<feature type="compositionally biased region" description="Polar residues" evidence="2">
    <location>
        <begin position="633"/>
        <end position="649"/>
    </location>
</feature>
<evidence type="ECO:0000313" key="3">
    <source>
        <dbReference type="EMBL" id="CAD2216317.1"/>
    </source>
</evidence>
<feature type="region of interest" description="Disordered" evidence="2">
    <location>
        <begin position="397"/>
        <end position="417"/>
    </location>
</feature>
<dbReference type="EMBL" id="LR877150">
    <property type="protein sequence ID" value="CAD2216317.1"/>
    <property type="molecule type" value="Genomic_DNA"/>
</dbReference>
<dbReference type="OrthoDB" id="277958at2759"/>
<sequence>MSENPPMAARYRNMVSKETQTESSFPFKGVNLSEPYDELSSTQFTELQSLRDMISLCMTEVAGSVYDLVAFKDIMFKLEEEFTSSLPITDMLLLSSKLFRRTSELGRLLGCFFSLFFADEHCDEHFHFAEVRILQKELRESKKKLKETEEEKINLQKMLTNLGQVAMDHGKAVELLEERNQALQLQTAALEDQMAVLFHQVNTDLEKNCKDSYEKVSLEVEIQERLNPTRATFSQTMDNLGQQIRSSRALITEVKEALLSCSQGPRTGEAYLAVEPSVRFKLKMLESNFSQIVGRFTAVKDTVAETANELMSALQDRKKILYLSYQHIRLYDLQNIKLRKSKALLAELREFTTDLLKKMQTTFPYGAIASVDRLGRITAQRWQGGYTLAAIRENKEKRAKEAGKGGNNTRASLGDEKMGDAPGGGFTFIEKMAAESELAALQGGGLRGNEGVAVLPPATLFDESDLNTPPFETVFELMEVVKTIDDNIDKLNENMTLEDEMSAFLKTLTLSVSTTERQGGKDIMHQQFENKYNQALMPTGTLQNSSNRVAQDSSPLSHDKEEMQSVTSATGSSGKNDGVLSKQAQQLRNQQEQIAKMQDDFSSKLGFLRQVYEARITDLEIKEASVQKGFSTFMDTTSSQPKSNSSGLRTSPVPKAAKGPKQKELPLVREGERNTDDALQAMHKMTDKDELLAARQEWQKNKPAVVANKKVRETAVAEVDRVQQDVSERTERKGKK</sequence>
<keyword evidence="4" id="KW-1185">Reference proteome</keyword>
<reference evidence="3 4" key="1">
    <citation type="submission" date="2020-08" db="EMBL/GenBank/DDBJ databases">
        <authorList>
            <person name="Newling K."/>
            <person name="Davey J."/>
            <person name="Forrester S."/>
        </authorList>
    </citation>
    <scope>NUCLEOTIDE SEQUENCE [LARGE SCALE GENOMIC DNA]</scope>
    <source>
        <strain evidence="4">Crithidia deanei Carvalho (ATCC PRA-265)</strain>
    </source>
</reference>
<feature type="compositionally biased region" description="Polar residues" evidence="2">
    <location>
        <begin position="540"/>
        <end position="556"/>
    </location>
</feature>
<evidence type="ECO:0000256" key="1">
    <source>
        <dbReference type="SAM" id="Coils"/>
    </source>
</evidence>
<dbReference type="AlphaFoldDB" id="A0A7G2CBK7"/>
<organism evidence="3 4">
    <name type="scientific">Angomonas deanei</name>
    <dbReference type="NCBI Taxonomy" id="59799"/>
    <lineage>
        <taxon>Eukaryota</taxon>
        <taxon>Discoba</taxon>
        <taxon>Euglenozoa</taxon>
        <taxon>Kinetoplastea</taxon>
        <taxon>Metakinetoplastina</taxon>
        <taxon>Trypanosomatida</taxon>
        <taxon>Trypanosomatidae</taxon>
        <taxon>Strigomonadinae</taxon>
        <taxon>Angomonas</taxon>
    </lineage>
</organism>
<accession>A0A7G2CBK7</accession>
<feature type="region of interest" description="Disordered" evidence="2">
    <location>
        <begin position="633"/>
        <end position="672"/>
    </location>
</feature>
<feature type="coiled-coil region" evidence="1">
    <location>
        <begin position="131"/>
        <end position="193"/>
    </location>
</feature>
<feature type="compositionally biased region" description="Polar residues" evidence="2">
    <location>
        <begin position="564"/>
        <end position="575"/>
    </location>
</feature>
<dbReference type="Proteomes" id="UP000515908">
    <property type="component" value="Chromosome 06"/>
</dbReference>
<evidence type="ECO:0000313" key="4">
    <source>
        <dbReference type="Proteomes" id="UP000515908"/>
    </source>
</evidence>
<keyword evidence="1" id="KW-0175">Coiled coil</keyword>
<feature type="compositionally biased region" description="Polar residues" evidence="2">
    <location>
        <begin position="582"/>
        <end position="593"/>
    </location>
</feature>
<name>A0A7G2CBK7_9TRYP</name>
<feature type="compositionally biased region" description="Basic and acidic residues" evidence="2">
    <location>
        <begin position="661"/>
        <end position="672"/>
    </location>
</feature>
<evidence type="ECO:0000256" key="2">
    <source>
        <dbReference type="SAM" id="MobiDB-lite"/>
    </source>
</evidence>